<proteinExistence type="predicted"/>
<name>A0A1H3GVD0_9EURY</name>
<dbReference type="EMBL" id="FNPC01000003">
    <property type="protein sequence ID" value="SDY07282.1"/>
    <property type="molecule type" value="Genomic_DNA"/>
</dbReference>
<organism evidence="2 3">
    <name type="scientific">Halopenitus persicus</name>
    <dbReference type="NCBI Taxonomy" id="1048396"/>
    <lineage>
        <taxon>Archaea</taxon>
        <taxon>Methanobacteriati</taxon>
        <taxon>Methanobacteriota</taxon>
        <taxon>Stenosarchaea group</taxon>
        <taxon>Halobacteria</taxon>
        <taxon>Halobacteriales</taxon>
        <taxon>Haloferacaceae</taxon>
        <taxon>Halopenitus</taxon>
    </lineage>
</organism>
<reference evidence="3" key="1">
    <citation type="submission" date="2016-10" db="EMBL/GenBank/DDBJ databases">
        <authorList>
            <person name="Varghese N."/>
            <person name="Submissions S."/>
        </authorList>
    </citation>
    <scope>NUCLEOTIDE SEQUENCE [LARGE SCALE GENOMIC DNA]</scope>
    <source>
        <strain evidence="3">DC30,IBRC 10041,KCTC 4046</strain>
    </source>
</reference>
<dbReference type="AlphaFoldDB" id="A0A1H3GVD0"/>
<dbReference type="SUPFAM" id="SSF56801">
    <property type="entry name" value="Acetyl-CoA synthetase-like"/>
    <property type="match status" value="1"/>
</dbReference>
<evidence type="ECO:0000313" key="3">
    <source>
        <dbReference type="Proteomes" id="UP000199079"/>
    </source>
</evidence>
<dbReference type="Gene3D" id="3.40.50.12780">
    <property type="entry name" value="N-terminal domain of ligase-like"/>
    <property type="match status" value="2"/>
</dbReference>
<dbReference type="InterPro" id="IPR042099">
    <property type="entry name" value="ANL_N_sf"/>
</dbReference>
<sequence length="251" mass="25578">METLADPLARDRRSDDPALVTPDGRERSRHDLITNAYRAGNALRHEGVRRGAAVGIAPVPDLPFLLAFLGAGLLGARVRFDVDASLAAGARAVVVPAADAPDVTAEAGPGTRVVAVGGESADPAVTHWEETVWSENPAFPSPTVEPDDPLLDSPGGDDAVTHGEAITAATAIAEQYGITSSRRVVLRSSLAHPGAVVAGVLAPLCGGGVTVLSSAEAEGVADDDLVITEAGDPTTIDVADPTVIDPDDVPI</sequence>
<dbReference type="RefSeq" id="WP_092731261.1">
    <property type="nucleotide sequence ID" value="NZ_FNPC01000003.1"/>
</dbReference>
<feature type="region of interest" description="Disordered" evidence="1">
    <location>
        <begin position="1"/>
        <end position="27"/>
    </location>
</feature>
<evidence type="ECO:0000256" key="1">
    <source>
        <dbReference type="SAM" id="MobiDB-lite"/>
    </source>
</evidence>
<keyword evidence="3" id="KW-1185">Reference proteome</keyword>
<evidence type="ECO:0000313" key="2">
    <source>
        <dbReference type="EMBL" id="SDY07282.1"/>
    </source>
</evidence>
<gene>
    <name evidence="2" type="ORF">SAMN05216564_10314</name>
</gene>
<accession>A0A1H3GVD0</accession>
<evidence type="ECO:0008006" key="4">
    <source>
        <dbReference type="Google" id="ProtNLM"/>
    </source>
</evidence>
<dbReference type="OrthoDB" id="205088at2157"/>
<protein>
    <recommendedName>
        <fullName evidence="4">AMP-binding enzyme</fullName>
    </recommendedName>
</protein>
<dbReference type="Proteomes" id="UP000199079">
    <property type="component" value="Unassembled WGS sequence"/>
</dbReference>